<dbReference type="Proteomes" id="UP000024635">
    <property type="component" value="Unassembled WGS sequence"/>
</dbReference>
<keyword evidence="2" id="KW-1185">Reference proteome</keyword>
<organism evidence="1 2">
    <name type="scientific">Ancylostoma ceylanicum</name>
    <dbReference type="NCBI Taxonomy" id="53326"/>
    <lineage>
        <taxon>Eukaryota</taxon>
        <taxon>Metazoa</taxon>
        <taxon>Ecdysozoa</taxon>
        <taxon>Nematoda</taxon>
        <taxon>Chromadorea</taxon>
        <taxon>Rhabditida</taxon>
        <taxon>Rhabditina</taxon>
        <taxon>Rhabditomorpha</taxon>
        <taxon>Strongyloidea</taxon>
        <taxon>Ancylostomatidae</taxon>
        <taxon>Ancylostomatinae</taxon>
        <taxon>Ancylostoma</taxon>
    </lineage>
</organism>
<protein>
    <submittedName>
        <fullName evidence="1">Uncharacterized protein</fullName>
    </submittedName>
</protein>
<reference evidence="2" key="1">
    <citation type="journal article" date="2015" name="Nat. Genet.">
        <title>The genome and transcriptome of the zoonotic hookworm Ancylostoma ceylanicum identify infection-specific gene families.</title>
        <authorList>
            <person name="Schwarz E.M."/>
            <person name="Hu Y."/>
            <person name="Antoshechkin I."/>
            <person name="Miller M.M."/>
            <person name="Sternberg P.W."/>
            <person name="Aroian R.V."/>
        </authorList>
    </citation>
    <scope>NUCLEOTIDE SEQUENCE</scope>
    <source>
        <strain evidence="2">HY135</strain>
    </source>
</reference>
<dbReference type="EMBL" id="JARK01001361">
    <property type="protein sequence ID" value="EYC19201.1"/>
    <property type="molecule type" value="Genomic_DNA"/>
</dbReference>
<comment type="caution">
    <text evidence="1">The sequence shown here is derived from an EMBL/GenBank/DDBJ whole genome shotgun (WGS) entry which is preliminary data.</text>
</comment>
<evidence type="ECO:0000313" key="2">
    <source>
        <dbReference type="Proteomes" id="UP000024635"/>
    </source>
</evidence>
<gene>
    <name evidence="1" type="primary">Acey_s0025.g1230</name>
    <name evidence="1" type="ORF">Y032_0025g1230</name>
</gene>
<name>A0A016UW16_9BILA</name>
<dbReference type="AlphaFoldDB" id="A0A016UW16"/>
<sequence length="91" mass="10145">MPFNVLALNVSRAIEVYWQELFGDLQSLSKRETDCACGFLASRLQNRGETYSTPSPGACSFRIPRSAPAAIVQSRNPSIFLRRIVVKKKSP</sequence>
<accession>A0A016UW16</accession>
<proteinExistence type="predicted"/>
<evidence type="ECO:0000313" key="1">
    <source>
        <dbReference type="EMBL" id="EYC19201.1"/>
    </source>
</evidence>
<dbReference type="OrthoDB" id="6251307at2759"/>